<dbReference type="AlphaFoldDB" id="A0A2S8FVR1"/>
<dbReference type="InterPro" id="IPR011453">
    <property type="entry name" value="DUF1559"/>
</dbReference>
<name>A0A2S8FVR1_9BACT</name>
<dbReference type="Pfam" id="PF07596">
    <property type="entry name" value="SBP_bac_10"/>
    <property type="match status" value="1"/>
</dbReference>
<dbReference type="Proteomes" id="UP000238322">
    <property type="component" value="Unassembled WGS sequence"/>
</dbReference>
<dbReference type="RefSeq" id="WP_105329430.1">
    <property type="nucleotide sequence ID" value="NZ_PUHY01000006.1"/>
</dbReference>
<accession>A0A2S8FVR1</accession>
<gene>
    <name evidence="2" type="ORF">C5Y83_09485</name>
</gene>
<dbReference type="PROSITE" id="PS51257">
    <property type="entry name" value="PROKAR_LIPOPROTEIN"/>
    <property type="match status" value="1"/>
</dbReference>
<feature type="domain" description="DUF1559" evidence="1">
    <location>
        <begin position="35"/>
        <end position="117"/>
    </location>
</feature>
<proteinExistence type="predicted"/>
<evidence type="ECO:0000313" key="2">
    <source>
        <dbReference type="EMBL" id="PQO36140.1"/>
    </source>
</evidence>
<dbReference type="EMBL" id="PUHY01000006">
    <property type="protein sequence ID" value="PQO36140.1"/>
    <property type="molecule type" value="Genomic_DNA"/>
</dbReference>
<evidence type="ECO:0000313" key="3">
    <source>
        <dbReference type="Proteomes" id="UP000238322"/>
    </source>
</evidence>
<organism evidence="2 3">
    <name type="scientific">Blastopirellula marina</name>
    <dbReference type="NCBI Taxonomy" id="124"/>
    <lineage>
        <taxon>Bacteria</taxon>
        <taxon>Pseudomonadati</taxon>
        <taxon>Planctomycetota</taxon>
        <taxon>Planctomycetia</taxon>
        <taxon>Pirellulales</taxon>
        <taxon>Pirellulaceae</taxon>
        <taxon>Blastopirellula</taxon>
    </lineage>
</organism>
<protein>
    <recommendedName>
        <fullName evidence="1">DUF1559 domain-containing protein</fullName>
    </recommendedName>
</protein>
<comment type="caution">
    <text evidence="2">The sequence shown here is derived from an EMBL/GenBank/DDBJ whole genome shotgun (WGS) entry which is preliminary data.</text>
</comment>
<sequence>MTRNTRGTLVTAVVVAIAFSACDVHNTAWTSKQYLEQIAFAVDAYRKTYRTFPPLVVSDASGKPFHSWRVLVLPMVQANNFSEEYNFETSWDSDANADLRNATRWKEGDKFPNPADVGEVYYEARGDDSFDTLFVALASAPLEERPYGLDHQVGRYLPADQPFIIIEIKDSGIHWMEPRDVALGPGIVPEWKSLEEIKDQIVRSAEIGQETIIREREETLKFLEAKFGKNR</sequence>
<dbReference type="OrthoDB" id="278494at2"/>
<evidence type="ECO:0000259" key="1">
    <source>
        <dbReference type="Pfam" id="PF07596"/>
    </source>
</evidence>
<reference evidence="2 3" key="1">
    <citation type="submission" date="2018-02" db="EMBL/GenBank/DDBJ databases">
        <title>Comparative genomes isolates from brazilian mangrove.</title>
        <authorList>
            <person name="Araujo J.E."/>
            <person name="Taketani R.G."/>
            <person name="Silva M.C.P."/>
            <person name="Loureco M.V."/>
            <person name="Andreote F.D."/>
        </authorList>
    </citation>
    <scope>NUCLEOTIDE SEQUENCE [LARGE SCALE GENOMIC DNA]</scope>
    <source>
        <strain evidence="2 3">Hex-1 MGV</strain>
    </source>
</reference>